<proteinExistence type="predicted"/>
<evidence type="ECO:0000313" key="3">
    <source>
        <dbReference type="EMBL" id="JAP59938.1"/>
    </source>
</evidence>
<keyword evidence="2" id="KW-0677">Repeat</keyword>
<keyword evidence="1" id="KW-0433">Leucine-rich repeat</keyword>
<gene>
    <name evidence="3" type="primary">CU002</name>
    <name evidence="3" type="ORF">TR165582</name>
</gene>
<dbReference type="Gene3D" id="3.80.10.10">
    <property type="entry name" value="Ribonuclease Inhibitor"/>
    <property type="match status" value="1"/>
</dbReference>
<evidence type="ECO:0000256" key="1">
    <source>
        <dbReference type="ARBA" id="ARBA00022614"/>
    </source>
</evidence>
<dbReference type="PROSITE" id="PS51450">
    <property type="entry name" value="LRR"/>
    <property type="match status" value="2"/>
</dbReference>
<organism evidence="3">
    <name type="scientific">Schistocephalus solidus</name>
    <name type="common">Tapeworm</name>
    <dbReference type="NCBI Taxonomy" id="70667"/>
    <lineage>
        <taxon>Eukaryota</taxon>
        <taxon>Metazoa</taxon>
        <taxon>Spiralia</taxon>
        <taxon>Lophotrochozoa</taxon>
        <taxon>Platyhelminthes</taxon>
        <taxon>Cestoda</taxon>
        <taxon>Eucestoda</taxon>
        <taxon>Diphyllobothriidea</taxon>
        <taxon>Diphyllobothriidae</taxon>
        <taxon>Schistocephalus</taxon>
    </lineage>
</organism>
<dbReference type="PANTHER" id="PTHR18849">
    <property type="entry name" value="LEUCINE RICH REPEAT PROTEIN"/>
    <property type="match status" value="1"/>
</dbReference>
<dbReference type="PANTHER" id="PTHR18849:SF0">
    <property type="entry name" value="CILIA- AND FLAGELLA-ASSOCIATED PROTEIN 410-RELATED"/>
    <property type="match status" value="1"/>
</dbReference>
<dbReference type="InterPro" id="IPR032675">
    <property type="entry name" value="LRR_dom_sf"/>
</dbReference>
<dbReference type="AlphaFoldDB" id="A0A0V0J337"/>
<accession>A0A0V0J337</accession>
<reference evidence="3" key="1">
    <citation type="submission" date="2016-01" db="EMBL/GenBank/DDBJ databases">
        <title>Reference transcriptome for the parasite Schistocephalus solidus: insights into the molecular evolution of parasitism.</title>
        <authorList>
            <person name="Hebert F.O."/>
            <person name="Grambauer S."/>
            <person name="Barber I."/>
            <person name="Landry C.R."/>
            <person name="Aubin-Horth N."/>
        </authorList>
    </citation>
    <scope>NUCLEOTIDE SEQUENCE</scope>
</reference>
<evidence type="ECO:0000256" key="2">
    <source>
        <dbReference type="ARBA" id="ARBA00022737"/>
    </source>
</evidence>
<dbReference type="SUPFAM" id="SSF52058">
    <property type="entry name" value="L domain-like"/>
    <property type="match status" value="1"/>
</dbReference>
<sequence>MDGQSLTESMILMRAQNQTLESVKRVNLWGLNIKNVSLLRSMPMLEVISLSSNKIESLEEFAHCPTLRELYLRNNNIASLDEIRHLRGLPHLHTLFLLGNPCCYAPDIDHVDNSTEPATYYRPTVISQLPSLERLDMRSVTEEEKRAAAVELPSVGDSLYNKENIPHERIFADNQAYTENNFEEETITRPSLPVLPTVPTSPSYSDKNTPVFESPISGEAAMRPVPPLLFSQETLDSARAHIPTFNFATKQALMEILQLLPKLNSDALVLLSNEIVHRFRFLLASEYEK</sequence>
<dbReference type="Pfam" id="PF13855">
    <property type="entry name" value="LRR_8"/>
    <property type="match status" value="1"/>
</dbReference>
<dbReference type="InterPro" id="IPR001611">
    <property type="entry name" value="Leu-rich_rpt"/>
</dbReference>
<protein>
    <submittedName>
        <fullName evidence="3">Protein C21orf2</fullName>
    </submittedName>
</protein>
<dbReference type="EMBL" id="GEEE01003287">
    <property type="protein sequence ID" value="JAP59938.1"/>
    <property type="molecule type" value="Transcribed_RNA"/>
</dbReference>
<name>A0A0V0J337_SCHSO</name>